<reference evidence="8" key="1">
    <citation type="submission" date="2016-10" db="EMBL/GenBank/DDBJ databases">
        <authorList>
            <person name="Varghese N."/>
            <person name="Submissions S."/>
        </authorList>
    </citation>
    <scope>NUCLEOTIDE SEQUENCE [LARGE SCALE GENOMIC DNA]</scope>
    <source>
        <strain evidence="8">S1b</strain>
    </source>
</reference>
<dbReference type="NCBIfam" id="TIGR04350">
    <property type="entry name" value="C_S_lyase_PatB"/>
    <property type="match status" value="1"/>
</dbReference>
<gene>
    <name evidence="7" type="ORF">SAMN02910429_01503</name>
</gene>
<dbReference type="EC" id="4.4.1.13" evidence="2"/>
<evidence type="ECO:0000256" key="5">
    <source>
        <dbReference type="ARBA" id="ARBA00037974"/>
    </source>
</evidence>
<keyword evidence="3" id="KW-0663">Pyridoxal phosphate</keyword>
<keyword evidence="8" id="KW-1185">Reference proteome</keyword>
<comment type="similarity">
    <text evidence="5">Belongs to the class-II pyridoxal-phosphate-dependent aminotransferase family. MalY/PatB cystathionine beta-lyase subfamily.</text>
</comment>
<dbReference type="Proteomes" id="UP000182471">
    <property type="component" value="Unassembled WGS sequence"/>
</dbReference>
<dbReference type="GO" id="GO:0047804">
    <property type="term" value="F:cysteine-S-conjugate beta-lyase activity"/>
    <property type="evidence" value="ECO:0007669"/>
    <property type="project" value="UniProtKB-EC"/>
</dbReference>
<dbReference type="SUPFAM" id="SSF53383">
    <property type="entry name" value="PLP-dependent transferases"/>
    <property type="match status" value="1"/>
</dbReference>
<dbReference type="PANTHER" id="PTHR43525:SF1">
    <property type="entry name" value="PROTEIN MALY"/>
    <property type="match status" value="1"/>
</dbReference>
<evidence type="ECO:0000259" key="6">
    <source>
        <dbReference type="Pfam" id="PF00155"/>
    </source>
</evidence>
<sequence>MDGYRNFYEITGLNSKGKRGVKMERNLDFDRIINRKDTDCLKYDFAKRRNMPEDVLPFWVADMDFPTTSYVEDALIERAKHGIFGYSEVGEEYFSALSTWMKEKHNWVVKREWLIKTPGVVYALATAIKAFTNEGDCVLIQQPVYYPFSEVIKDNKRKIISNDLYLGEDNKYHIDFDDFETKIISNKIKLFILCSPHNPVGRVWTKDELLKMGDICLKHGVIVVSDEIHNDFDYENRHIVFSTLRKEYEDNTIVCTSPSKTFNLASMLISNIFIPNRKNRQLFRKQVEASGISQLSILGLVATQAAYEKGNEWYDAMINYVKDNIAFVKNYVKTNMPNVKMIDIEGTYLVWLDFTQTGIDVDELDRRIIYEAKLWLDSGKIFGKSGQGFQRINVACPRTLLEEAMNRIKSIL</sequence>
<protein>
    <recommendedName>
        <fullName evidence="2">cysteine-S-conjugate beta-lyase</fullName>
        <ecNumber evidence="2">4.4.1.13</ecNumber>
    </recommendedName>
</protein>
<comment type="cofactor">
    <cofactor evidence="1">
        <name>pyridoxal 5'-phosphate</name>
        <dbReference type="ChEBI" id="CHEBI:597326"/>
    </cofactor>
</comment>
<dbReference type="InterPro" id="IPR015424">
    <property type="entry name" value="PyrdxlP-dep_Trfase"/>
</dbReference>
<dbReference type="GO" id="GO:0030170">
    <property type="term" value="F:pyridoxal phosphate binding"/>
    <property type="evidence" value="ECO:0007669"/>
    <property type="project" value="InterPro"/>
</dbReference>
<dbReference type="Gene3D" id="3.90.1150.10">
    <property type="entry name" value="Aspartate Aminotransferase, domain 1"/>
    <property type="match status" value="1"/>
</dbReference>
<dbReference type="CDD" id="cd00609">
    <property type="entry name" value="AAT_like"/>
    <property type="match status" value="1"/>
</dbReference>
<dbReference type="EMBL" id="FOGW01000014">
    <property type="protein sequence ID" value="SER92638.1"/>
    <property type="molecule type" value="Genomic_DNA"/>
</dbReference>
<dbReference type="Gene3D" id="3.40.640.10">
    <property type="entry name" value="Type I PLP-dependent aspartate aminotransferase-like (Major domain)"/>
    <property type="match status" value="1"/>
</dbReference>
<dbReference type="PANTHER" id="PTHR43525">
    <property type="entry name" value="PROTEIN MALY"/>
    <property type="match status" value="1"/>
</dbReference>
<feature type="domain" description="Aminotransferase class I/classII large" evidence="6">
    <location>
        <begin position="62"/>
        <end position="408"/>
    </location>
</feature>
<evidence type="ECO:0000256" key="2">
    <source>
        <dbReference type="ARBA" id="ARBA00012224"/>
    </source>
</evidence>
<name>A0A1H9T655_9FIRM</name>
<dbReference type="InterPro" id="IPR015421">
    <property type="entry name" value="PyrdxlP-dep_Trfase_major"/>
</dbReference>
<evidence type="ECO:0000313" key="7">
    <source>
        <dbReference type="EMBL" id="SER92638.1"/>
    </source>
</evidence>
<keyword evidence="4 7" id="KW-0456">Lyase</keyword>
<dbReference type="Pfam" id="PF00155">
    <property type="entry name" value="Aminotran_1_2"/>
    <property type="match status" value="1"/>
</dbReference>
<dbReference type="InterPro" id="IPR015422">
    <property type="entry name" value="PyrdxlP-dep_Trfase_small"/>
</dbReference>
<evidence type="ECO:0000313" key="8">
    <source>
        <dbReference type="Proteomes" id="UP000182471"/>
    </source>
</evidence>
<accession>A0A1H9T655</accession>
<dbReference type="AlphaFoldDB" id="A0A1H9T655"/>
<dbReference type="InterPro" id="IPR027619">
    <property type="entry name" value="C-S_lyase_PatB-like"/>
</dbReference>
<proteinExistence type="inferred from homology"/>
<dbReference type="InterPro" id="IPR004839">
    <property type="entry name" value="Aminotransferase_I/II_large"/>
</dbReference>
<dbReference type="InterPro" id="IPR051798">
    <property type="entry name" value="Class-II_PLP-Dep_Aminotrans"/>
</dbReference>
<evidence type="ECO:0000256" key="1">
    <source>
        <dbReference type="ARBA" id="ARBA00001933"/>
    </source>
</evidence>
<organism evidence="7 8">
    <name type="scientific">Lachnobacterium bovis</name>
    <dbReference type="NCBI Taxonomy" id="140626"/>
    <lineage>
        <taxon>Bacteria</taxon>
        <taxon>Bacillati</taxon>
        <taxon>Bacillota</taxon>
        <taxon>Clostridia</taxon>
        <taxon>Lachnospirales</taxon>
        <taxon>Lachnospiraceae</taxon>
        <taxon>Lachnobacterium</taxon>
    </lineage>
</organism>
<evidence type="ECO:0000256" key="3">
    <source>
        <dbReference type="ARBA" id="ARBA00022898"/>
    </source>
</evidence>
<evidence type="ECO:0000256" key="4">
    <source>
        <dbReference type="ARBA" id="ARBA00023239"/>
    </source>
</evidence>